<dbReference type="InterPro" id="IPR023173">
    <property type="entry name" value="NADPH_Cyt_P450_Rdtase_alpha"/>
</dbReference>
<evidence type="ECO:0000256" key="2">
    <source>
        <dbReference type="ARBA" id="ARBA00001974"/>
    </source>
</evidence>
<dbReference type="Gene3D" id="3.40.50.360">
    <property type="match status" value="1"/>
</dbReference>
<dbReference type="OrthoDB" id="1856718at2759"/>
<dbReference type="KEGG" id="bpg:Bathy01g03270"/>
<keyword evidence="7" id="KW-0560">Oxidoreductase</keyword>
<dbReference type="InterPro" id="IPR001709">
    <property type="entry name" value="Flavoprot_Pyr_Nucl_cyt_Rdtase"/>
</dbReference>
<evidence type="ECO:0000259" key="10">
    <source>
        <dbReference type="PROSITE" id="PS50902"/>
    </source>
</evidence>
<dbReference type="InterPro" id="IPR008254">
    <property type="entry name" value="Flavodoxin/NO_synth"/>
</dbReference>
<sequence length="687" mass="77079">MEEFTGTSDALTNACAFALCASVVGLVALKLSRRTMTMMIERSATTREQERGGGRKPKTTLKELKCSSASDDEKVTITFYYGTQTGTAERYANTLVEDAQKRYGLKQIFARAVDCEDVKPDVCEEVLSSEKCAVFLQSTYGDGDPTDGSADFCRWLEETATDGRMPDMLEDMHFCTFGLGNRSYEHFNAAAKQVDKAISGLGGKKMMKITLGDDDKSLEEDFEEFKEALWRQLEKTFQLKAEGEEGDFDVEKHSYAIRKEEDAEKVNELTKIRERKSFEMSRGSEIPTQAKPYACPIKSRKELHAGKSDRSCVHVEFDVSQCKGLTYEIGDHLGVFAENAPDVVDRVCKLLKVSKQTPMELVRRDDAPKSLLPVFPGPISVGIAVARYADVLSMPRKTAIKALASFATNKKEAKELDLLAVDKAKYHAYVANPHRSLLEVMEKFPSAVPTLGAFFGCVAGRLQPRYYSISSSPKDVTNGSGIVTATVAVVKHKTKTGRVHEGVCSTFLQNVREGDRVPVFVRKATFKLPKDVKAPVILIGPGTGYAPFRGFLQEREYLLKSKKQELGECMLFFGCRKEEHDYIYRDEMENALSEKVITSLDVAFSRDDPKKKVYVQDKIQMKAKDVYKILRSPNGAVYVCGDAKHMSRDVNRALLQVLQREGEYAIHEAEEIIRRLVVDKRYMKDVW</sequence>
<dbReference type="GeneID" id="19018062"/>
<evidence type="ECO:0000313" key="13">
    <source>
        <dbReference type="Proteomes" id="UP000198341"/>
    </source>
</evidence>
<keyword evidence="9" id="KW-0472">Membrane</keyword>
<dbReference type="FunFam" id="3.40.50.80:FF:000001">
    <property type="entry name" value="NADPH--cytochrome P450 reductase 1"/>
    <property type="match status" value="1"/>
</dbReference>
<evidence type="ECO:0000256" key="5">
    <source>
        <dbReference type="ARBA" id="ARBA00022827"/>
    </source>
</evidence>
<dbReference type="GO" id="GO:0005829">
    <property type="term" value="C:cytosol"/>
    <property type="evidence" value="ECO:0007669"/>
    <property type="project" value="TreeGrafter"/>
</dbReference>
<dbReference type="InterPro" id="IPR001433">
    <property type="entry name" value="OxRdtase_FAD/NAD-bd"/>
</dbReference>
<gene>
    <name evidence="12" type="ORF">Bathy01g03270</name>
</gene>
<dbReference type="PROSITE" id="PS51384">
    <property type="entry name" value="FAD_FR"/>
    <property type="match status" value="1"/>
</dbReference>
<dbReference type="STRING" id="41875.K8EA69"/>
<dbReference type="Gene3D" id="2.40.30.10">
    <property type="entry name" value="Translation factors"/>
    <property type="match status" value="1"/>
</dbReference>
<dbReference type="GO" id="GO:0010181">
    <property type="term" value="F:FMN binding"/>
    <property type="evidence" value="ECO:0007669"/>
    <property type="project" value="InterPro"/>
</dbReference>
<dbReference type="PANTHER" id="PTHR19384:SF17">
    <property type="entry name" value="NADPH--CYTOCHROME P450 REDUCTASE"/>
    <property type="match status" value="1"/>
</dbReference>
<comment type="cofactor">
    <cofactor evidence="2">
        <name>FAD</name>
        <dbReference type="ChEBI" id="CHEBI:57692"/>
    </cofactor>
</comment>
<dbReference type="Pfam" id="PF00175">
    <property type="entry name" value="NAD_binding_1"/>
    <property type="match status" value="1"/>
</dbReference>
<proteinExistence type="predicted"/>
<dbReference type="SUPFAM" id="SSF52343">
    <property type="entry name" value="Ferredoxin reductase-like, C-terminal NADP-linked domain"/>
    <property type="match status" value="1"/>
</dbReference>
<name>K8EA69_9CHLO</name>
<feature type="domain" description="FAD-binding FR-type" evidence="11">
    <location>
        <begin position="290"/>
        <end position="529"/>
    </location>
</feature>
<evidence type="ECO:0000313" key="12">
    <source>
        <dbReference type="EMBL" id="CCO14574.1"/>
    </source>
</evidence>
<evidence type="ECO:0000256" key="3">
    <source>
        <dbReference type="ARBA" id="ARBA00022630"/>
    </source>
</evidence>
<dbReference type="eggNOG" id="KOG1158">
    <property type="taxonomic scope" value="Eukaryota"/>
</dbReference>
<dbReference type="Gene3D" id="1.20.990.10">
    <property type="entry name" value="NADPH-cytochrome p450 Reductase, Chain A, domain 3"/>
    <property type="match status" value="1"/>
</dbReference>
<keyword evidence="4" id="KW-0288">FMN</keyword>
<reference evidence="12 13" key="1">
    <citation type="submission" date="2011-10" db="EMBL/GenBank/DDBJ databases">
        <authorList>
            <person name="Genoscope - CEA"/>
        </authorList>
    </citation>
    <scope>NUCLEOTIDE SEQUENCE [LARGE SCALE GENOMIC DNA]</scope>
    <source>
        <strain evidence="12 13">RCC 1105</strain>
    </source>
</reference>
<evidence type="ECO:0000256" key="9">
    <source>
        <dbReference type="SAM" id="Phobius"/>
    </source>
</evidence>
<keyword evidence="9" id="KW-0812">Transmembrane</keyword>
<dbReference type="InterPro" id="IPR001094">
    <property type="entry name" value="Flavdoxin-like"/>
</dbReference>
<dbReference type="PANTHER" id="PTHR19384">
    <property type="entry name" value="NITRIC OXIDE SYNTHASE-RELATED"/>
    <property type="match status" value="1"/>
</dbReference>
<dbReference type="EMBL" id="FO082278">
    <property type="protein sequence ID" value="CCO14574.1"/>
    <property type="molecule type" value="Genomic_DNA"/>
</dbReference>
<dbReference type="InterPro" id="IPR017938">
    <property type="entry name" value="Riboflavin_synthase-like_b-brl"/>
</dbReference>
<keyword evidence="13" id="KW-1185">Reference proteome</keyword>
<comment type="cofactor">
    <cofactor evidence="1">
        <name>FMN</name>
        <dbReference type="ChEBI" id="CHEBI:58210"/>
    </cofactor>
</comment>
<keyword evidence="9" id="KW-1133">Transmembrane helix</keyword>
<dbReference type="PRINTS" id="PR00369">
    <property type="entry name" value="FLAVODOXIN"/>
</dbReference>
<evidence type="ECO:0000256" key="1">
    <source>
        <dbReference type="ARBA" id="ARBA00001917"/>
    </source>
</evidence>
<dbReference type="GO" id="GO:0003958">
    <property type="term" value="F:NADPH-hemoprotein reductase activity"/>
    <property type="evidence" value="ECO:0007669"/>
    <property type="project" value="UniProtKB-EC"/>
</dbReference>
<dbReference type="InterPro" id="IPR039261">
    <property type="entry name" value="FNR_nucleotide-bd"/>
</dbReference>
<evidence type="ECO:0000256" key="4">
    <source>
        <dbReference type="ARBA" id="ARBA00022643"/>
    </source>
</evidence>
<keyword evidence="6" id="KW-0521">NADP</keyword>
<evidence type="ECO:0000256" key="6">
    <source>
        <dbReference type="ARBA" id="ARBA00022857"/>
    </source>
</evidence>
<protein>
    <recommendedName>
        <fullName evidence="8">NADPH--hemoprotein reductase</fullName>
        <ecNumber evidence="8">1.6.2.4</ecNumber>
    </recommendedName>
</protein>
<dbReference type="RefSeq" id="XP_007515695.1">
    <property type="nucleotide sequence ID" value="XM_007515633.1"/>
</dbReference>
<dbReference type="PROSITE" id="PS50902">
    <property type="entry name" value="FLAVODOXIN_LIKE"/>
    <property type="match status" value="1"/>
</dbReference>
<dbReference type="AlphaFoldDB" id="K8EA69"/>
<dbReference type="SUPFAM" id="SSF63380">
    <property type="entry name" value="Riboflavin synthase domain-like"/>
    <property type="match status" value="1"/>
</dbReference>
<evidence type="ECO:0000256" key="8">
    <source>
        <dbReference type="ARBA" id="ARBA00023797"/>
    </source>
</evidence>
<feature type="transmembrane region" description="Helical" evidence="9">
    <location>
        <begin position="6"/>
        <end position="29"/>
    </location>
</feature>
<dbReference type="GO" id="GO:0050660">
    <property type="term" value="F:flavin adenine dinucleotide binding"/>
    <property type="evidence" value="ECO:0007669"/>
    <property type="project" value="TreeGrafter"/>
</dbReference>
<dbReference type="Pfam" id="PF00667">
    <property type="entry name" value="FAD_binding_1"/>
    <property type="match status" value="1"/>
</dbReference>
<organism evidence="12 13">
    <name type="scientific">Bathycoccus prasinos</name>
    <dbReference type="NCBI Taxonomy" id="41875"/>
    <lineage>
        <taxon>Eukaryota</taxon>
        <taxon>Viridiplantae</taxon>
        <taxon>Chlorophyta</taxon>
        <taxon>Mamiellophyceae</taxon>
        <taxon>Mamiellales</taxon>
        <taxon>Bathycoccaceae</taxon>
        <taxon>Bathycoccus</taxon>
    </lineage>
</organism>
<dbReference type="Gene3D" id="3.40.50.80">
    <property type="entry name" value="Nucleotide-binding domain of ferredoxin-NADP reductase (FNR) module"/>
    <property type="match status" value="1"/>
</dbReference>
<accession>K8EA69</accession>
<keyword evidence="3" id="KW-0285">Flavoprotein</keyword>
<evidence type="ECO:0000259" key="11">
    <source>
        <dbReference type="PROSITE" id="PS51384"/>
    </source>
</evidence>
<dbReference type="PRINTS" id="PR00371">
    <property type="entry name" value="FPNCR"/>
</dbReference>
<evidence type="ECO:0000256" key="7">
    <source>
        <dbReference type="ARBA" id="ARBA00023002"/>
    </source>
</evidence>
<dbReference type="SUPFAM" id="SSF52218">
    <property type="entry name" value="Flavoproteins"/>
    <property type="match status" value="1"/>
</dbReference>
<dbReference type="InterPro" id="IPR003097">
    <property type="entry name" value="CysJ-like_FAD-binding"/>
</dbReference>
<dbReference type="InterPro" id="IPR017927">
    <property type="entry name" value="FAD-bd_FR_type"/>
</dbReference>
<feature type="domain" description="Flavodoxin-like" evidence="10">
    <location>
        <begin position="77"/>
        <end position="230"/>
    </location>
</feature>
<dbReference type="InterPro" id="IPR029039">
    <property type="entry name" value="Flavoprotein-like_sf"/>
</dbReference>
<dbReference type="Proteomes" id="UP000198341">
    <property type="component" value="Chromosome 1"/>
</dbReference>
<dbReference type="Pfam" id="PF00258">
    <property type="entry name" value="Flavodoxin_1"/>
    <property type="match status" value="1"/>
</dbReference>
<dbReference type="EC" id="1.6.2.4" evidence="8"/>
<keyword evidence="5" id="KW-0274">FAD</keyword>